<dbReference type="InterPro" id="IPR050346">
    <property type="entry name" value="FMO-like"/>
</dbReference>
<protein>
    <recommendedName>
        <fullName evidence="9">Flavin-containing monooxygenase</fullName>
    </recommendedName>
</protein>
<evidence type="ECO:0000256" key="2">
    <source>
        <dbReference type="ARBA" id="ARBA00022630"/>
    </source>
</evidence>
<dbReference type="GO" id="GO:0004499">
    <property type="term" value="F:N,N-dimethylaniline monooxygenase activity"/>
    <property type="evidence" value="ECO:0007669"/>
    <property type="project" value="InterPro"/>
</dbReference>
<keyword evidence="5" id="KW-0560">Oxidoreductase</keyword>
<dbReference type="Gene3D" id="3.50.50.60">
    <property type="entry name" value="FAD/NAD(P)-binding domain"/>
    <property type="match status" value="1"/>
</dbReference>
<keyword evidence="6" id="KW-0472">Membrane</keyword>
<evidence type="ECO:0008006" key="9">
    <source>
        <dbReference type="Google" id="ProtNLM"/>
    </source>
</evidence>
<dbReference type="Pfam" id="PF00743">
    <property type="entry name" value="FMO-like"/>
    <property type="match status" value="1"/>
</dbReference>
<reference evidence="7 8" key="1">
    <citation type="submission" date="2014-11" db="EMBL/GenBank/DDBJ databases">
        <authorList>
            <person name="Zhu J."/>
            <person name="Qi W."/>
            <person name="Song R."/>
        </authorList>
    </citation>
    <scope>NUCLEOTIDE SEQUENCE [LARGE SCALE GENOMIC DNA]</scope>
</reference>
<dbReference type="InterPro" id="IPR036188">
    <property type="entry name" value="FAD/NAD-bd_sf"/>
</dbReference>
<dbReference type="PhylomeDB" id="A0A0G4H727"/>
<feature type="transmembrane region" description="Helical" evidence="6">
    <location>
        <begin position="20"/>
        <end position="40"/>
    </location>
</feature>
<keyword evidence="8" id="KW-1185">Reference proteome</keyword>
<keyword evidence="6" id="KW-1133">Transmembrane helix</keyword>
<dbReference type="PRINTS" id="PR00370">
    <property type="entry name" value="FMOXYGENASE"/>
</dbReference>
<dbReference type="EMBL" id="CDMY01001045">
    <property type="protein sequence ID" value="CEM39677.1"/>
    <property type="molecule type" value="Genomic_DNA"/>
</dbReference>
<dbReference type="AlphaFoldDB" id="A0A0G4H727"/>
<dbReference type="PANTHER" id="PTHR23023">
    <property type="entry name" value="DIMETHYLANILINE MONOOXYGENASE"/>
    <property type="match status" value="1"/>
</dbReference>
<dbReference type="Proteomes" id="UP000041254">
    <property type="component" value="Unassembled WGS sequence"/>
</dbReference>
<proteinExistence type="inferred from homology"/>
<evidence type="ECO:0000256" key="5">
    <source>
        <dbReference type="ARBA" id="ARBA00023002"/>
    </source>
</evidence>
<evidence type="ECO:0000256" key="1">
    <source>
        <dbReference type="ARBA" id="ARBA00009183"/>
    </source>
</evidence>
<keyword evidence="4" id="KW-0521">NADP</keyword>
<keyword evidence="6" id="KW-0812">Transmembrane</keyword>
<keyword evidence="3" id="KW-0274">FAD</keyword>
<evidence type="ECO:0000256" key="3">
    <source>
        <dbReference type="ARBA" id="ARBA00022827"/>
    </source>
</evidence>
<dbReference type="VEuPathDB" id="CryptoDB:Vbra_19722"/>
<dbReference type="InterPro" id="IPR000960">
    <property type="entry name" value="Flavin_mOase"/>
</dbReference>
<evidence type="ECO:0000256" key="6">
    <source>
        <dbReference type="SAM" id="Phobius"/>
    </source>
</evidence>
<evidence type="ECO:0000313" key="7">
    <source>
        <dbReference type="EMBL" id="CEM39677.1"/>
    </source>
</evidence>
<organism evidence="7 8">
    <name type="scientific">Vitrella brassicaformis (strain CCMP3155)</name>
    <dbReference type="NCBI Taxonomy" id="1169540"/>
    <lineage>
        <taxon>Eukaryota</taxon>
        <taxon>Sar</taxon>
        <taxon>Alveolata</taxon>
        <taxon>Colpodellida</taxon>
        <taxon>Vitrellaceae</taxon>
        <taxon>Vitrella</taxon>
    </lineage>
</organism>
<keyword evidence="2" id="KW-0285">Flavoprotein</keyword>
<accession>A0A0G4H727</accession>
<dbReference type="GO" id="GO:0050661">
    <property type="term" value="F:NADP binding"/>
    <property type="evidence" value="ECO:0007669"/>
    <property type="project" value="InterPro"/>
</dbReference>
<dbReference type="OrthoDB" id="416670at2759"/>
<name>A0A0G4H727_VITBC</name>
<dbReference type="SUPFAM" id="SSF51905">
    <property type="entry name" value="FAD/NAD(P)-binding domain"/>
    <property type="match status" value="2"/>
</dbReference>
<dbReference type="GO" id="GO:0050660">
    <property type="term" value="F:flavin adenine dinucleotide binding"/>
    <property type="evidence" value="ECO:0007669"/>
    <property type="project" value="InterPro"/>
</dbReference>
<dbReference type="InterPro" id="IPR020946">
    <property type="entry name" value="Flavin_mOase-like"/>
</dbReference>
<dbReference type="InParanoid" id="A0A0G4H727"/>
<comment type="similarity">
    <text evidence="1">Belongs to the FMO family.</text>
</comment>
<evidence type="ECO:0000256" key="4">
    <source>
        <dbReference type="ARBA" id="ARBA00022857"/>
    </source>
</evidence>
<evidence type="ECO:0000313" key="8">
    <source>
        <dbReference type="Proteomes" id="UP000041254"/>
    </source>
</evidence>
<sequence length="521" mass="58276">MMDVTALFDPASPSLDVVRLVILAVVGLTTLFCVGWWLFWSRTADPSKLINVVYDEERIARAAKVDKTEEKILVVGAGFSGLAVGASFKRHGIPIDIVDANEEIGGNWFNGVYNDVHIISSRLETEYKDYPMPKNYPEFPSKAQMLAYLKSYAAHWGVLPMVRLETEVEHIAPNDGCGNSYTVTIKTKTAGHQGEAVSPQKHVYKGVIVCTGHHRNRRWPKLEGTFSGEMIHSKDYKTREQLRGKRVLTLGGGNSAMDVNADAAQVAAEAHASLRRGHWILPRTGFGLPLGRLITPWWPTWFVRRYTKWLLRIAVGDYRSYGLQKPDHDLYELHPTIHDTFLHYLKLGRIIPHPGVKSVDGKEVTFVDGKTITVDMIVCATGYHLTYPLCEPTLTYWDAGVPKLIEGAFMPGKKNYVIFGTQQPRYGAGALMCRLAELISVLVKVQEGMQHPYADVAMKAGIMRYEKRPNKLTPDLLQDPFVATMKMNLATAAAPVLLPIIERVYEAVLSITRSKIHTHNA</sequence>
<dbReference type="STRING" id="1169540.A0A0G4H727"/>
<gene>
    <name evidence="7" type="ORF">Vbra_19722</name>
</gene>